<dbReference type="AlphaFoldDB" id="A0A834D0V6"/>
<dbReference type="InterPro" id="IPR005135">
    <property type="entry name" value="Endo/exonuclease/phosphatase"/>
</dbReference>
<dbReference type="InterPro" id="IPR036691">
    <property type="entry name" value="Endo/exonu/phosph_ase_sf"/>
</dbReference>
<name>A0A834D0V6_JUGRE</name>
<dbReference type="Gramene" id="Jr02_06340_p1">
    <property type="protein sequence ID" value="cds.Jr02_06340_p1"/>
    <property type="gene ID" value="Jr02_06340"/>
</dbReference>
<dbReference type="Gene3D" id="3.60.10.10">
    <property type="entry name" value="Endonuclease/exonuclease/phosphatase"/>
    <property type="match status" value="1"/>
</dbReference>
<dbReference type="PANTHER" id="PTHR33710">
    <property type="entry name" value="BNAC02G09200D PROTEIN"/>
    <property type="match status" value="1"/>
</dbReference>
<dbReference type="EMBL" id="LIHL02000002">
    <property type="protein sequence ID" value="KAF5477099.1"/>
    <property type="molecule type" value="Genomic_DNA"/>
</dbReference>
<reference evidence="2" key="2">
    <citation type="submission" date="2020-03" db="EMBL/GenBank/DDBJ databases">
        <title>Walnut 2.0.</title>
        <authorList>
            <person name="Marrano A."/>
            <person name="Britton M."/>
            <person name="Zimin A.V."/>
            <person name="Zaini P.A."/>
            <person name="Workman R."/>
            <person name="Puiu D."/>
            <person name="Bianco L."/>
            <person name="Allen B.J."/>
            <person name="Troggio M."/>
            <person name="Leslie C.A."/>
            <person name="Timp W."/>
            <person name="Dendekar A."/>
            <person name="Salzberg S.L."/>
            <person name="Neale D.B."/>
        </authorList>
    </citation>
    <scope>NUCLEOTIDE SEQUENCE</scope>
    <source>
        <tissue evidence="2">Leaves</tissue>
    </source>
</reference>
<dbReference type="PANTHER" id="PTHR33710:SF64">
    <property type="entry name" value="ENDONUCLEASE_EXONUCLEASE_PHOSPHATASE DOMAIN-CONTAINING PROTEIN"/>
    <property type="match status" value="1"/>
</dbReference>
<comment type="caution">
    <text evidence="2">The sequence shown here is derived from an EMBL/GenBank/DDBJ whole genome shotgun (WGS) entry which is preliminary data.</text>
</comment>
<organism evidence="2 3">
    <name type="scientific">Juglans regia</name>
    <name type="common">English walnut</name>
    <dbReference type="NCBI Taxonomy" id="51240"/>
    <lineage>
        <taxon>Eukaryota</taxon>
        <taxon>Viridiplantae</taxon>
        <taxon>Streptophyta</taxon>
        <taxon>Embryophyta</taxon>
        <taxon>Tracheophyta</taxon>
        <taxon>Spermatophyta</taxon>
        <taxon>Magnoliopsida</taxon>
        <taxon>eudicotyledons</taxon>
        <taxon>Gunneridae</taxon>
        <taxon>Pentapetalae</taxon>
        <taxon>rosids</taxon>
        <taxon>fabids</taxon>
        <taxon>Fagales</taxon>
        <taxon>Juglandaceae</taxon>
        <taxon>Juglans</taxon>
    </lineage>
</organism>
<evidence type="ECO:0000259" key="1">
    <source>
        <dbReference type="Pfam" id="PF03372"/>
    </source>
</evidence>
<dbReference type="Pfam" id="PF03372">
    <property type="entry name" value="Exo_endo_phos"/>
    <property type="match status" value="1"/>
</dbReference>
<reference evidence="2" key="1">
    <citation type="submission" date="2015-10" db="EMBL/GenBank/DDBJ databases">
        <authorList>
            <person name="Martinez-Garcia P.J."/>
            <person name="Crepeau M.W."/>
            <person name="Puiu D."/>
            <person name="Gonzalez-Ibeas D."/>
            <person name="Whalen J."/>
            <person name="Stevens K."/>
            <person name="Paul R."/>
            <person name="Butterfield T."/>
            <person name="Britton M."/>
            <person name="Reagan R."/>
            <person name="Chakraborty S."/>
            <person name="Walawage S.L."/>
            <person name="Vasquez-Gross H.A."/>
            <person name="Cardeno C."/>
            <person name="Famula R."/>
            <person name="Pratt K."/>
            <person name="Kuruganti S."/>
            <person name="Aradhya M.K."/>
            <person name="Leslie C.A."/>
            <person name="Dandekar A.M."/>
            <person name="Salzberg S.L."/>
            <person name="Wegrzyn J.L."/>
            <person name="Langley C.H."/>
            <person name="Neale D.B."/>
        </authorList>
    </citation>
    <scope>NUCLEOTIDE SEQUENCE</scope>
    <source>
        <tissue evidence="2">Leaves</tissue>
    </source>
</reference>
<protein>
    <recommendedName>
        <fullName evidence="1">Endonuclease/exonuclease/phosphatase domain-containing protein</fullName>
    </recommendedName>
</protein>
<evidence type="ECO:0000313" key="2">
    <source>
        <dbReference type="EMBL" id="KAF5477099.1"/>
    </source>
</evidence>
<accession>A0A834D0V6</accession>
<dbReference type="GO" id="GO:0003824">
    <property type="term" value="F:catalytic activity"/>
    <property type="evidence" value="ECO:0007669"/>
    <property type="project" value="InterPro"/>
</dbReference>
<proteinExistence type="predicted"/>
<sequence>MVEQCIGDYLVACALRNVEDGWSWALASVYGPNKDRDRNLLWDEVSGLYFVWDLPWCICGDFNIVRFPSEREGLSSMITAMEVFSQLIFDLELLDLPLVGGEYTWSNSRGGSRLDRFLVSSSWEAHYPKLCQKRFPRVGSDHFPIILECGGIHEGKRYFKFENMWLEVEGFVDKVFGNVELQKKALWEELQSLEVDGDNDESLSRKNEVKIELERVFLREEISWRQKSRVLWLKEGDKCTSFLHKMANSHRCNNAIEMLRTENNLLSLPAEIQEHVVQFFSSLLSETEAWRPTIDGLNFAAVDNFSASWPERPFEELEIAACGKGQVVCGMRRDKAPGPDGFSMAFF</sequence>
<feature type="domain" description="Endonuclease/exonuclease/phosphatase" evidence="1">
    <location>
        <begin position="53"/>
        <end position="142"/>
    </location>
</feature>
<evidence type="ECO:0000313" key="3">
    <source>
        <dbReference type="Proteomes" id="UP000619265"/>
    </source>
</evidence>
<dbReference type="SUPFAM" id="SSF56219">
    <property type="entry name" value="DNase I-like"/>
    <property type="match status" value="1"/>
</dbReference>
<dbReference type="Proteomes" id="UP000619265">
    <property type="component" value="Unassembled WGS sequence"/>
</dbReference>
<gene>
    <name evidence="2" type="ORF">F2P56_003775</name>
</gene>